<dbReference type="SUPFAM" id="SSF88659">
    <property type="entry name" value="Sigma3 and sigma4 domains of RNA polymerase sigma factors"/>
    <property type="match status" value="1"/>
</dbReference>
<keyword evidence="2 6" id="KW-0805">Transcription regulation</keyword>
<dbReference type="InterPro" id="IPR013249">
    <property type="entry name" value="RNA_pol_sigma70_r4_t2"/>
</dbReference>
<dbReference type="OrthoDB" id="3821507at2"/>
<dbReference type="GO" id="GO:0006950">
    <property type="term" value="P:response to stress"/>
    <property type="evidence" value="ECO:0007669"/>
    <property type="project" value="UniProtKB-ARBA"/>
</dbReference>
<gene>
    <name evidence="7" type="ORF">C1I93_24165</name>
</gene>
<evidence type="ECO:0000256" key="4">
    <source>
        <dbReference type="ARBA" id="ARBA00023125"/>
    </source>
</evidence>
<keyword evidence="5 6" id="KW-0804">Transcription</keyword>
<comment type="caution">
    <text evidence="7">The sequence shown here is derived from an EMBL/GenBank/DDBJ whole genome shotgun (WGS) entry which is preliminary data.</text>
</comment>
<keyword evidence="8" id="KW-1185">Reference proteome</keyword>
<keyword evidence="4 6" id="KW-0238">DNA-binding</keyword>
<dbReference type="Pfam" id="PF04542">
    <property type="entry name" value="Sigma70_r2"/>
    <property type="match status" value="1"/>
</dbReference>
<dbReference type="CDD" id="cd06171">
    <property type="entry name" value="Sigma70_r4"/>
    <property type="match status" value="1"/>
</dbReference>
<dbReference type="Proteomes" id="UP000248627">
    <property type="component" value="Unassembled WGS sequence"/>
</dbReference>
<evidence type="ECO:0000256" key="3">
    <source>
        <dbReference type="ARBA" id="ARBA00023082"/>
    </source>
</evidence>
<dbReference type="SUPFAM" id="SSF88946">
    <property type="entry name" value="Sigma2 domain of RNA polymerase sigma factors"/>
    <property type="match status" value="1"/>
</dbReference>
<dbReference type="InterPro" id="IPR013324">
    <property type="entry name" value="RNA_pol_sigma_r3/r4-like"/>
</dbReference>
<dbReference type="GO" id="GO:0016987">
    <property type="term" value="F:sigma factor activity"/>
    <property type="evidence" value="ECO:0007669"/>
    <property type="project" value="UniProtKB-KW"/>
</dbReference>
<keyword evidence="3 6" id="KW-0731">Sigma factor</keyword>
<dbReference type="RefSeq" id="WP_111245585.1">
    <property type="nucleotide sequence ID" value="NZ_AP023358.1"/>
</dbReference>
<dbReference type="GO" id="GO:0003677">
    <property type="term" value="F:DNA binding"/>
    <property type="evidence" value="ECO:0007669"/>
    <property type="project" value="UniProtKB-KW"/>
</dbReference>
<dbReference type="InterPro" id="IPR007627">
    <property type="entry name" value="RNA_pol_sigma70_r2"/>
</dbReference>
<dbReference type="GO" id="GO:0006352">
    <property type="term" value="P:DNA-templated transcription initiation"/>
    <property type="evidence" value="ECO:0007669"/>
    <property type="project" value="InterPro"/>
</dbReference>
<organism evidence="7 8">
    <name type="scientific">Micromonospora endophytica</name>
    <dbReference type="NCBI Taxonomy" id="515350"/>
    <lineage>
        <taxon>Bacteria</taxon>
        <taxon>Bacillati</taxon>
        <taxon>Actinomycetota</taxon>
        <taxon>Actinomycetes</taxon>
        <taxon>Micromonosporales</taxon>
        <taxon>Micromonosporaceae</taxon>
        <taxon>Micromonospora</taxon>
    </lineage>
</organism>
<comment type="similarity">
    <text evidence="1 6">Belongs to the sigma-70 factor family. ECF subfamily.</text>
</comment>
<evidence type="ECO:0000256" key="6">
    <source>
        <dbReference type="RuleBase" id="RU000716"/>
    </source>
</evidence>
<dbReference type="Gene3D" id="1.10.1740.10">
    <property type="match status" value="1"/>
</dbReference>
<evidence type="ECO:0000256" key="5">
    <source>
        <dbReference type="ARBA" id="ARBA00023163"/>
    </source>
</evidence>
<protein>
    <recommendedName>
        <fullName evidence="6">RNA polymerase sigma factor</fullName>
    </recommendedName>
</protein>
<evidence type="ECO:0000313" key="8">
    <source>
        <dbReference type="Proteomes" id="UP000248627"/>
    </source>
</evidence>
<dbReference type="PANTHER" id="PTHR43133:SF61">
    <property type="entry name" value="ECF RNA POLYMERASE SIGMA FACTOR SIGC"/>
    <property type="match status" value="1"/>
</dbReference>
<dbReference type="AlphaFoldDB" id="A0A2W2BPY7"/>
<evidence type="ECO:0000256" key="1">
    <source>
        <dbReference type="ARBA" id="ARBA00010641"/>
    </source>
</evidence>
<dbReference type="Pfam" id="PF08281">
    <property type="entry name" value="Sigma70_r4_2"/>
    <property type="match status" value="1"/>
</dbReference>
<dbReference type="InterPro" id="IPR013325">
    <property type="entry name" value="RNA_pol_sigma_r2"/>
</dbReference>
<accession>A0A2W2BPY7</accession>
<dbReference type="PROSITE" id="PS01063">
    <property type="entry name" value="SIGMA70_ECF"/>
    <property type="match status" value="1"/>
</dbReference>
<dbReference type="InterPro" id="IPR039425">
    <property type="entry name" value="RNA_pol_sigma-70-like"/>
</dbReference>
<sequence>MIPAPRDTSATADPTEADDGTPEPIEPAGVEVTRWALAARDGDPAAQAAFVRATQVEVWRFAAALVDPDSADDLTQETYLRALRALPAFEGRSSARTWLLGIARRTCADHLRTVVRRRRLDQRLTAHAHTDLPHPDPAGHLGTADLVSRLPAERRGAFVLTQLLGLSYAEAAAVEKVPVGTIRSRVARARADLVDSIGEALAG</sequence>
<evidence type="ECO:0000256" key="2">
    <source>
        <dbReference type="ARBA" id="ARBA00023015"/>
    </source>
</evidence>
<dbReference type="Gene3D" id="1.10.10.10">
    <property type="entry name" value="Winged helix-like DNA-binding domain superfamily/Winged helix DNA-binding domain"/>
    <property type="match status" value="1"/>
</dbReference>
<evidence type="ECO:0000313" key="7">
    <source>
        <dbReference type="EMBL" id="PZF89235.1"/>
    </source>
</evidence>
<dbReference type="InterPro" id="IPR000838">
    <property type="entry name" value="RNA_pol_sigma70_ECF_CS"/>
</dbReference>
<dbReference type="PANTHER" id="PTHR43133">
    <property type="entry name" value="RNA POLYMERASE ECF-TYPE SIGMA FACTO"/>
    <property type="match status" value="1"/>
</dbReference>
<dbReference type="EMBL" id="POTX01000218">
    <property type="protein sequence ID" value="PZF89235.1"/>
    <property type="molecule type" value="Genomic_DNA"/>
</dbReference>
<name>A0A2W2BPY7_9ACTN</name>
<reference evidence="7 8" key="1">
    <citation type="submission" date="2018-01" db="EMBL/GenBank/DDBJ databases">
        <title>Draft genome sequence of Jishengella endophytica.</title>
        <authorList>
            <person name="Sahin N."/>
            <person name="Ay H."/>
            <person name="Saygin H."/>
        </authorList>
    </citation>
    <scope>NUCLEOTIDE SEQUENCE [LARGE SCALE GENOMIC DNA]</scope>
    <source>
        <strain evidence="7 8">DSM 45430</strain>
    </source>
</reference>
<proteinExistence type="inferred from homology"/>
<dbReference type="InterPro" id="IPR036388">
    <property type="entry name" value="WH-like_DNA-bd_sf"/>
</dbReference>